<evidence type="ECO:0000256" key="9">
    <source>
        <dbReference type="ARBA" id="ARBA00023201"/>
    </source>
</evidence>
<keyword evidence="10 11" id="KW-0407">Ion channel</keyword>
<keyword evidence="3 11" id="KW-0894">Sodium channel</keyword>
<dbReference type="InterPro" id="IPR020903">
    <property type="entry name" value="ENaC_CS"/>
</dbReference>
<evidence type="ECO:0000256" key="2">
    <source>
        <dbReference type="ARBA" id="ARBA00022448"/>
    </source>
</evidence>
<dbReference type="Proteomes" id="UP000749559">
    <property type="component" value="Unassembled WGS sequence"/>
</dbReference>
<dbReference type="Gene3D" id="1.10.287.770">
    <property type="entry name" value="YojJ-like"/>
    <property type="match status" value="1"/>
</dbReference>
<comment type="subcellular location">
    <subcellularLocation>
        <location evidence="1">Membrane</location>
        <topology evidence="1">Multi-pass membrane protein</topology>
    </subcellularLocation>
</comment>
<dbReference type="GO" id="GO:0005886">
    <property type="term" value="C:plasma membrane"/>
    <property type="evidence" value="ECO:0007669"/>
    <property type="project" value="TreeGrafter"/>
</dbReference>
<organism evidence="12 13">
    <name type="scientific">Owenia fusiformis</name>
    <name type="common">Polychaete worm</name>
    <dbReference type="NCBI Taxonomy" id="6347"/>
    <lineage>
        <taxon>Eukaryota</taxon>
        <taxon>Metazoa</taxon>
        <taxon>Spiralia</taxon>
        <taxon>Lophotrochozoa</taxon>
        <taxon>Annelida</taxon>
        <taxon>Polychaeta</taxon>
        <taxon>Sedentaria</taxon>
        <taxon>Canalipalpata</taxon>
        <taxon>Sabellida</taxon>
        <taxon>Oweniida</taxon>
        <taxon>Oweniidae</taxon>
        <taxon>Owenia</taxon>
    </lineage>
</organism>
<evidence type="ECO:0000256" key="3">
    <source>
        <dbReference type="ARBA" id="ARBA00022461"/>
    </source>
</evidence>
<keyword evidence="7 11" id="KW-0406">Ion transport</keyword>
<comment type="similarity">
    <text evidence="11">Belongs to the amiloride-sensitive sodium channel (TC 1.A.6) family.</text>
</comment>
<evidence type="ECO:0000256" key="5">
    <source>
        <dbReference type="ARBA" id="ARBA00022989"/>
    </source>
</evidence>
<dbReference type="EMBL" id="CAIIXF020000001">
    <property type="protein sequence ID" value="CAH1773414.1"/>
    <property type="molecule type" value="Genomic_DNA"/>
</dbReference>
<evidence type="ECO:0000256" key="4">
    <source>
        <dbReference type="ARBA" id="ARBA00022692"/>
    </source>
</evidence>
<dbReference type="OrthoDB" id="6021021at2759"/>
<dbReference type="PRINTS" id="PR01078">
    <property type="entry name" value="AMINACHANNEL"/>
</dbReference>
<evidence type="ECO:0000256" key="8">
    <source>
        <dbReference type="ARBA" id="ARBA00023136"/>
    </source>
</evidence>
<protein>
    <submittedName>
        <fullName evidence="12">Uncharacterized protein</fullName>
    </submittedName>
</protein>
<evidence type="ECO:0000256" key="6">
    <source>
        <dbReference type="ARBA" id="ARBA00023053"/>
    </source>
</evidence>
<evidence type="ECO:0000256" key="1">
    <source>
        <dbReference type="ARBA" id="ARBA00004141"/>
    </source>
</evidence>
<dbReference type="Gene3D" id="2.60.470.10">
    <property type="entry name" value="Acid-sensing ion channels like domains"/>
    <property type="match status" value="1"/>
</dbReference>
<keyword evidence="2 11" id="KW-0813">Transport</keyword>
<dbReference type="PANTHER" id="PTHR11690:SF248">
    <property type="entry name" value="PICKPOCKET 17, ISOFORM A"/>
    <property type="match status" value="1"/>
</dbReference>
<keyword evidence="9 11" id="KW-0739">Sodium transport</keyword>
<gene>
    <name evidence="12" type="ORF">OFUS_LOCUS1016</name>
</gene>
<evidence type="ECO:0000256" key="7">
    <source>
        <dbReference type="ARBA" id="ARBA00023065"/>
    </source>
</evidence>
<keyword evidence="8" id="KW-0472">Membrane</keyword>
<dbReference type="Pfam" id="PF00858">
    <property type="entry name" value="ASC"/>
    <property type="match status" value="1"/>
</dbReference>
<comment type="caution">
    <text evidence="12">The sequence shown here is derived from an EMBL/GenBank/DDBJ whole genome shotgun (WGS) entry which is preliminary data.</text>
</comment>
<keyword evidence="13" id="KW-1185">Reference proteome</keyword>
<keyword evidence="6" id="KW-0915">Sodium</keyword>
<accession>A0A8J1Y1V2</accession>
<evidence type="ECO:0000313" key="12">
    <source>
        <dbReference type="EMBL" id="CAH1773414.1"/>
    </source>
</evidence>
<evidence type="ECO:0000256" key="10">
    <source>
        <dbReference type="ARBA" id="ARBA00023303"/>
    </source>
</evidence>
<evidence type="ECO:0000313" key="13">
    <source>
        <dbReference type="Proteomes" id="UP000749559"/>
    </source>
</evidence>
<evidence type="ECO:0000256" key="11">
    <source>
        <dbReference type="RuleBase" id="RU000679"/>
    </source>
</evidence>
<proteinExistence type="inferred from homology"/>
<keyword evidence="4 11" id="KW-0812">Transmembrane</keyword>
<dbReference type="InterPro" id="IPR001873">
    <property type="entry name" value="ENaC"/>
</dbReference>
<sequence length="571" mass="63583">MHRLVCSQKIGSFTFDDANGYAITVNIKLYFVIPIEFLGTHARADTEEDIPKGKKTPMSYYYLLGNDYQNCSDHEVRPMGLMRGLAENTSAHGITEIYYSKGFFKITCWVLLTLAAIAVMILHMTTLFIDFYSYETTMSISVQNKRSLPFPAVTICNVNPIRASRLSQSTILQSTIDGRDNITGATRDDKQTGLGAMSNEFLIEELIEETIADIDTDTKIAMGHQYSDFILDCQYDGYYCDEGEFLAFYNYKYGNCFTFNSGSNSDVFLSGRAGPLHGLKLVLDIEAAEYIGDMSPAYGVRVLVHSQGDMPFPEDQGITIGPGQATVIGTNMLNIQLAGDKYSDCTNSSFSNVNINVYEEHYPGTSYTQTACMKTCYQSHLLSGCQCGDPSVPLDGKAFPSAFHTEPATSCNSDNQAQVTCEENTYASYVNGSLSCTCYPECNQTTFEAHVSSTLWPTDQYISRLIQDLSPKLNQYTNDSAGLRKNVAHLQVYYEELNLQMIQEQPSYSTVQFASDVGGTVGLYVGASLLTAFEFGEFFLDLLVYFIRKPFHKNKVSEVKMEQTKSNVQFS</sequence>
<dbReference type="GO" id="GO:0015280">
    <property type="term" value="F:ligand-gated sodium channel activity"/>
    <property type="evidence" value="ECO:0007669"/>
    <property type="project" value="TreeGrafter"/>
</dbReference>
<reference evidence="12" key="1">
    <citation type="submission" date="2022-03" db="EMBL/GenBank/DDBJ databases">
        <authorList>
            <person name="Martin C."/>
        </authorList>
    </citation>
    <scope>NUCLEOTIDE SEQUENCE</scope>
</reference>
<name>A0A8J1Y1V2_OWEFU</name>
<dbReference type="PROSITE" id="PS01206">
    <property type="entry name" value="ASC"/>
    <property type="match status" value="1"/>
</dbReference>
<keyword evidence="5" id="KW-1133">Transmembrane helix</keyword>
<dbReference type="AlphaFoldDB" id="A0A8J1Y1V2"/>
<dbReference type="PANTHER" id="PTHR11690">
    <property type="entry name" value="AMILORIDE-SENSITIVE SODIUM CHANNEL-RELATED"/>
    <property type="match status" value="1"/>
</dbReference>